<accession>A0A2T0PSU0</accession>
<gene>
    <name evidence="1" type="ORF">CLV72_11228</name>
</gene>
<evidence type="ECO:0000313" key="1">
    <source>
        <dbReference type="EMBL" id="PRX91955.1"/>
    </source>
</evidence>
<dbReference type="AlphaFoldDB" id="A0A2T0PSU0"/>
<protein>
    <submittedName>
        <fullName evidence="1">Uncharacterized protein</fullName>
    </submittedName>
</protein>
<reference evidence="1 2" key="1">
    <citation type="submission" date="2018-03" db="EMBL/GenBank/DDBJ databases">
        <title>Genomic Encyclopedia of Archaeal and Bacterial Type Strains, Phase II (KMG-II): from individual species to whole genera.</title>
        <authorList>
            <person name="Goeker M."/>
        </authorList>
    </citation>
    <scope>NUCLEOTIDE SEQUENCE [LARGE SCALE GENOMIC DNA]</scope>
    <source>
        <strain evidence="1 2">DSM 45601</strain>
    </source>
</reference>
<sequence length="67" mass="7551">MSDNEQIKTTAQQRAYEESLTCPECSTSSPRVEWVSVDAFRVGRSYVPGFANCTNPDCGYRWPGRKS</sequence>
<evidence type="ECO:0000313" key="2">
    <source>
        <dbReference type="Proteomes" id="UP000237846"/>
    </source>
</evidence>
<keyword evidence="2" id="KW-1185">Reference proteome</keyword>
<name>A0A2T0PSU0_9ACTN</name>
<proteinExistence type="predicted"/>
<comment type="caution">
    <text evidence="1">The sequence shown here is derived from an EMBL/GenBank/DDBJ whole genome shotgun (WGS) entry which is preliminary data.</text>
</comment>
<organism evidence="1 2">
    <name type="scientific">Allonocardiopsis opalescens</name>
    <dbReference type="NCBI Taxonomy" id="1144618"/>
    <lineage>
        <taxon>Bacteria</taxon>
        <taxon>Bacillati</taxon>
        <taxon>Actinomycetota</taxon>
        <taxon>Actinomycetes</taxon>
        <taxon>Streptosporangiales</taxon>
        <taxon>Allonocardiopsis</taxon>
    </lineage>
</organism>
<dbReference type="Proteomes" id="UP000237846">
    <property type="component" value="Unassembled WGS sequence"/>
</dbReference>
<dbReference type="EMBL" id="PVZC01000012">
    <property type="protein sequence ID" value="PRX91955.1"/>
    <property type="molecule type" value="Genomic_DNA"/>
</dbReference>